<evidence type="ECO:0008006" key="3">
    <source>
        <dbReference type="Google" id="ProtNLM"/>
    </source>
</evidence>
<organism evidence="1 2">
    <name type="scientific">Chryseobacterium caseinilyticum</name>
    <dbReference type="NCBI Taxonomy" id="2771428"/>
    <lineage>
        <taxon>Bacteria</taxon>
        <taxon>Pseudomonadati</taxon>
        <taxon>Bacteroidota</taxon>
        <taxon>Flavobacteriia</taxon>
        <taxon>Flavobacteriales</taxon>
        <taxon>Weeksellaceae</taxon>
        <taxon>Chryseobacterium group</taxon>
        <taxon>Chryseobacterium</taxon>
    </lineage>
</organism>
<sequence>MVISSWSSIPFSWMLSTRLAASERTKKVISEVLIAYGKLDILVNNLGSSSTPAGVT</sequence>
<dbReference type="Proteomes" id="UP000637299">
    <property type="component" value="Unassembled WGS sequence"/>
</dbReference>
<reference evidence="1 2" key="1">
    <citation type="submission" date="2020-09" db="EMBL/GenBank/DDBJ databases">
        <title>Genome seq and assembly of Chryseobacterium sp.</title>
        <authorList>
            <person name="Chhetri G."/>
        </authorList>
    </citation>
    <scope>NUCLEOTIDE SEQUENCE [LARGE SCALE GENOMIC DNA]</scope>
    <source>
        <strain evidence="1 2">GCR10</strain>
    </source>
</reference>
<proteinExistence type="predicted"/>
<gene>
    <name evidence="1" type="ORF">IC610_01045</name>
</gene>
<name>A0ABR8Z6S7_9FLAO</name>
<accession>A0ABR8Z6S7</accession>
<evidence type="ECO:0000313" key="1">
    <source>
        <dbReference type="EMBL" id="MBD8081002.1"/>
    </source>
</evidence>
<dbReference type="EMBL" id="JACYFS010000001">
    <property type="protein sequence ID" value="MBD8081002.1"/>
    <property type="molecule type" value="Genomic_DNA"/>
</dbReference>
<keyword evidence="2" id="KW-1185">Reference proteome</keyword>
<dbReference type="RefSeq" id="WP_191734824.1">
    <property type="nucleotide sequence ID" value="NZ_JACYFS010000001.1"/>
</dbReference>
<protein>
    <recommendedName>
        <fullName evidence="3">SDR family oxidoreductase</fullName>
    </recommendedName>
</protein>
<evidence type="ECO:0000313" key="2">
    <source>
        <dbReference type="Proteomes" id="UP000637299"/>
    </source>
</evidence>
<comment type="caution">
    <text evidence="1">The sequence shown here is derived from an EMBL/GenBank/DDBJ whole genome shotgun (WGS) entry which is preliminary data.</text>
</comment>